<gene>
    <name evidence="4" type="ORF">TAO_1115</name>
</gene>
<evidence type="ECO:0000259" key="3">
    <source>
        <dbReference type="Pfam" id="PF25954"/>
    </source>
</evidence>
<evidence type="ECO:0000313" key="5">
    <source>
        <dbReference type="Proteomes" id="UP000243679"/>
    </source>
</evidence>
<evidence type="ECO:0000256" key="1">
    <source>
        <dbReference type="ARBA" id="ARBA00022448"/>
    </source>
</evidence>
<dbReference type="PANTHER" id="PTHR30097:SF4">
    <property type="entry name" value="SLR6042 PROTEIN"/>
    <property type="match status" value="1"/>
</dbReference>
<sequence length="384" mass="42236">MITSSLAPSVRDRSRLTKRIVIFFGFLIIVISLLAITAWKYRPLGAIPIISEKTAVTALAGSDLIFIQLGSLLEQKLQFSVAHKEILTTPLLSATGAVMARLRSGHGDREESWQFSSLELSGIYTNWQRVRTEIKFATRQLEKTKELAAAQIHSHSHLVERLRKLVATGTEAPRDLASAEASLLQIQLEGQKAVFEVESALTQAIHSRTNLERDLLQAGIDPAQLEKASADAALVMADVPETKISLVAVGQRFEARFYGLPNQLFHGVVSSLAPALSSERRTLRVFFELDDQDNQLKPGMYAEIGLGTDPRQVILVPADGVLHITESDYVLTDSGEGLWKITKVQVGEQVDQRVEILHGVDEGERLIGNGAILLKPLLVQALKK</sequence>
<dbReference type="InterPro" id="IPR058792">
    <property type="entry name" value="Beta-barrel_RND_2"/>
</dbReference>
<dbReference type="PANTHER" id="PTHR30097">
    <property type="entry name" value="CATION EFFLUX SYSTEM PROTEIN CUSB"/>
    <property type="match status" value="1"/>
</dbReference>
<accession>A0A1Q2SMV8</accession>
<feature type="transmembrane region" description="Helical" evidence="2">
    <location>
        <begin position="20"/>
        <end position="39"/>
    </location>
</feature>
<dbReference type="RefSeq" id="WP_096527031.1">
    <property type="nucleotide sequence ID" value="NZ_AP014836.1"/>
</dbReference>
<proteinExistence type="predicted"/>
<dbReference type="Gene3D" id="2.40.30.170">
    <property type="match status" value="1"/>
</dbReference>
<keyword evidence="1" id="KW-0813">Transport</keyword>
<protein>
    <submittedName>
        <fullName evidence="4">RND family efflux transporter MFP subunit</fullName>
    </submittedName>
</protein>
<reference evidence="4 5" key="1">
    <citation type="journal article" date="2017" name="ISME J.">
        <title>An acid-tolerant ammonia-oxidizing ?-proteobacterium from soil.</title>
        <authorList>
            <person name="Hayatsu M."/>
            <person name="Tago K."/>
            <person name="Uchiyama I."/>
            <person name="Toyoda A."/>
            <person name="Wang Y."/>
            <person name="Shimomura Y."/>
            <person name="Okubo T."/>
            <person name="Kurisu F."/>
            <person name="Hirono Y."/>
            <person name="Nonaka K."/>
            <person name="Akiyama H."/>
            <person name="Itoh T."/>
            <person name="Takami H."/>
        </authorList>
    </citation>
    <scope>NUCLEOTIDE SEQUENCE [LARGE SCALE GENOMIC DNA]</scope>
    <source>
        <strain evidence="4 5">TAO100</strain>
    </source>
</reference>
<dbReference type="EMBL" id="AP014836">
    <property type="protein sequence ID" value="BAW80485.1"/>
    <property type="molecule type" value="Genomic_DNA"/>
</dbReference>
<keyword evidence="2" id="KW-1133">Transmembrane helix</keyword>
<keyword evidence="2" id="KW-0812">Transmembrane</keyword>
<organism evidence="4 5">
    <name type="scientific">Candidatus Nitrosoglobus terrae</name>
    <dbReference type="NCBI Taxonomy" id="1630141"/>
    <lineage>
        <taxon>Bacteria</taxon>
        <taxon>Pseudomonadati</taxon>
        <taxon>Pseudomonadota</taxon>
        <taxon>Gammaproteobacteria</taxon>
        <taxon>Chromatiales</taxon>
        <taxon>Chromatiaceae</taxon>
        <taxon>Candidatus Nitrosoglobus</taxon>
    </lineage>
</organism>
<dbReference type="GO" id="GO:0030313">
    <property type="term" value="C:cell envelope"/>
    <property type="evidence" value="ECO:0007669"/>
    <property type="project" value="TreeGrafter"/>
</dbReference>
<dbReference type="Proteomes" id="UP000243679">
    <property type="component" value="Chromosome"/>
</dbReference>
<dbReference type="GO" id="GO:0015679">
    <property type="term" value="P:plasma membrane copper ion transport"/>
    <property type="evidence" value="ECO:0007669"/>
    <property type="project" value="TreeGrafter"/>
</dbReference>
<name>A0A1Q2SMV8_9GAMM</name>
<dbReference type="OrthoDB" id="5730196at2"/>
<dbReference type="Gene3D" id="2.40.420.20">
    <property type="match status" value="1"/>
</dbReference>
<keyword evidence="5" id="KW-1185">Reference proteome</keyword>
<feature type="domain" description="CusB-like beta-barrel" evidence="3">
    <location>
        <begin position="235"/>
        <end position="307"/>
    </location>
</feature>
<keyword evidence="2" id="KW-0472">Membrane</keyword>
<evidence type="ECO:0000256" key="2">
    <source>
        <dbReference type="SAM" id="Phobius"/>
    </source>
</evidence>
<evidence type="ECO:0000313" key="4">
    <source>
        <dbReference type="EMBL" id="BAW80485.1"/>
    </source>
</evidence>
<dbReference type="Pfam" id="PF25954">
    <property type="entry name" value="Beta-barrel_RND_2"/>
    <property type="match status" value="1"/>
</dbReference>
<dbReference type="KEGG" id="ntt:TAO_1115"/>
<dbReference type="GO" id="GO:0060003">
    <property type="term" value="P:copper ion export"/>
    <property type="evidence" value="ECO:0007669"/>
    <property type="project" value="TreeGrafter"/>
</dbReference>
<dbReference type="AlphaFoldDB" id="A0A1Q2SMV8"/>
<dbReference type="InterPro" id="IPR051909">
    <property type="entry name" value="MFP_Cation_Efflux"/>
</dbReference>